<protein>
    <recommendedName>
        <fullName evidence="2">Glycosyltransferase 2-like domain-containing protein</fullName>
    </recommendedName>
</protein>
<dbReference type="EMBL" id="UINC01000711">
    <property type="protein sequence ID" value="SUZ59991.1"/>
    <property type="molecule type" value="Genomic_DNA"/>
</dbReference>
<dbReference type="AlphaFoldDB" id="A0A381NZB3"/>
<evidence type="ECO:0008006" key="2">
    <source>
        <dbReference type="Google" id="ProtNLM"/>
    </source>
</evidence>
<dbReference type="InterPro" id="IPR029044">
    <property type="entry name" value="Nucleotide-diphossugar_trans"/>
</dbReference>
<accession>A0A381NZB3</accession>
<sequence>MNKLNIIFRTCDVVDSIHGTGRPFGLTKKEVVDVCFSSLINSLNKTKGTYIGGISHNLYIIGDKLSEERIEYLKPHATKIYNGDLGNAKSITETFNLASTLNDNDWVYFCEDDYLHTPEAITYLYELLINNEQYLKDFKNKDLFIHPADYPDRYNRAEDFYNKWHLIISKGCHWRQIYNTTYTFLCSVKSFKKYKDIFMKSAVNWNDGLFSEHVYKRDDVLCISPIPSLACHMHEVAMSPLVDWKKLIE</sequence>
<name>A0A381NZB3_9ZZZZ</name>
<dbReference type="SUPFAM" id="SSF53448">
    <property type="entry name" value="Nucleotide-diphospho-sugar transferases"/>
    <property type="match status" value="1"/>
</dbReference>
<organism evidence="1">
    <name type="scientific">marine metagenome</name>
    <dbReference type="NCBI Taxonomy" id="408172"/>
    <lineage>
        <taxon>unclassified sequences</taxon>
        <taxon>metagenomes</taxon>
        <taxon>ecological metagenomes</taxon>
    </lineage>
</organism>
<gene>
    <name evidence="1" type="ORF">METZ01_LOCUS12845</name>
</gene>
<evidence type="ECO:0000313" key="1">
    <source>
        <dbReference type="EMBL" id="SUZ59991.1"/>
    </source>
</evidence>
<reference evidence="1" key="1">
    <citation type="submission" date="2018-05" db="EMBL/GenBank/DDBJ databases">
        <authorList>
            <person name="Lanie J.A."/>
            <person name="Ng W.-L."/>
            <person name="Kazmierczak K.M."/>
            <person name="Andrzejewski T.M."/>
            <person name="Davidsen T.M."/>
            <person name="Wayne K.J."/>
            <person name="Tettelin H."/>
            <person name="Glass J.I."/>
            <person name="Rusch D."/>
            <person name="Podicherti R."/>
            <person name="Tsui H.-C.T."/>
            <person name="Winkler M.E."/>
        </authorList>
    </citation>
    <scope>NUCLEOTIDE SEQUENCE</scope>
</reference>
<proteinExistence type="predicted"/>